<evidence type="ECO:0000313" key="2">
    <source>
        <dbReference type="EMBL" id="KAG2382759.1"/>
    </source>
</evidence>
<feature type="signal peptide" evidence="1">
    <location>
        <begin position="1"/>
        <end position="17"/>
    </location>
</feature>
<name>A0AA88KIF3_NAELO</name>
<reference evidence="2 3" key="1">
    <citation type="journal article" date="2018" name="BMC Genomics">
        <title>The genome of Naegleria lovaniensis, the basis for a comparative approach to unravel pathogenicity factors of the human pathogenic amoeba N. fowleri.</title>
        <authorList>
            <person name="Liechti N."/>
            <person name="Schurch N."/>
            <person name="Bruggmann R."/>
            <person name="Wittwer M."/>
        </authorList>
    </citation>
    <scope>NUCLEOTIDE SEQUENCE [LARGE SCALE GENOMIC DNA]</scope>
    <source>
        <strain evidence="2 3">ATCC 30569</strain>
    </source>
</reference>
<accession>A0AA88KIF3</accession>
<dbReference type="GeneID" id="68097181"/>
<dbReference type="AlphaFoldDB" id="A0AA88KIF3"/>
<proteinExistence type="predicted"/>
<gene>
    <name evidence="2" type="ORF">C9374_004726</name>
</gene>
<sequence>MISVILLLLVVISSTSSFKIAANGYKPCLDASMMITKYSESLFSPSECINNELTLIQNPWESSKVNNMVAKILLEEKLGVCVNIRRNTTVTKGLELINTEGKDKPIVILEFWKSGRSQDYRKYVQNGKYIIDLGELGPIGRVGWYVPYFMTERQDQTDDFVRSYRYFRTTHVIPFINGVPQVLSFNKQIIRNLKLNLNVTPVPEED</sequence>
<feature type="chain" id="PRO_5041714209" evidence="1">
    <location>
        <begin position="18"/>
        <end position="206"/>
    </location>
</feature>
<evidence type="ECO:0000313" key="3">
    <source>
        <dbReference type="Proteomes" id="UP000816034"/>
    </source>
</evidence>
<organism evidence="2 3">
    <name type="scientific">Naegleria lovaniensis</name>
    <name type="common">Amoeba</name>
    <dbReference type="NCBI Taxonomy" id="51637"/>
    <lineage>
        <taxon>Eukaryota</taxon>
        <taxon>Discoba</taxon>
        <taxon>Heterolobosea</taxon>
        <taxon>Tetramitia</taxon>
        <taxon>Eutetramitia</taxon>
        <taxon>Vahlkampfiidae</taxon>
        <taxon>Naegleria</taxon>
    </lineage>
</organism>
<feature type="non-terminal residue" evidence="2">
    <location>
        <position position="1"/>
    </location>
</feature>
<keyword evidence="3" id="KW-1185">Reference proteome</keyword>
<protein>
    <submittedName>
        <fullName evidence="2">Uncharacterized protein</fullName>
    </submittedName>
</protein>
<keyword evidence="1" id="KW-0732">Signal</keyword>
<dbReference type="RefSeq" id="XP_044548438.1">
    <property type="nucleotide sequence ID" value="XM_044694397.1"/>
</dbReference>
<evidence type="ECO:0000256" key="1">
    <source>
        <dbReference type="SAM" id="SignalP"/>
    </source>
</evidence>
<dbReference type="EMBL" id="PYSW02000022">
    <property type="protein sequence ID" value="KAG2382759.1"/>
    <property type="molecule type" value="Genomic_DNA"/>
</dbReference>
<comment type="caution">
    <text evidence="2">The sequence shown here is derived from an EMBL/GenBank/DDBJ whole genome shotgun (WGS) entry which is preliminary data.</text>
</comment>
<dbReference type="Proteomes" id="UP000816034">
    <property type="component" value="Unassembled WGS sequence"/>
</dbReference>